<protein>
    <submittedName>
        <fullName evidence="1">Uncharacterized protein</fullName>
    </submittedName>
</protein>
<dbReference type="Proteomes" id="UP000246464">
    <property type="component" value="Chromosome 8"/>
</dbReference>
<proteinExistence type="predicted"/>
<organism evidence="1 2">
    <name type="scientific">Scophthalmus maximus</name>
    <name type="common">Turbot</name>
    <name type="synonym">Psetta maxima</name>
    <dbReference type="NCBI Taxonomy" id="52904"/>
    <lineage>
        <taxon>Eukaryota</taxon>
        <taxon>Metazoa</taxon>
        <taxon>Chordata</taxon>
        <taxon>Craniata</taxon>
        <taxon>Vertebrata</taxon>
        <taxon>Euteleostomi</taxon>
        <taxon>Actinopterygii</taxon>
        <taxon>Neopterygii</taxon>
        <taxon>Teleostei</taxon>
        <taxon>Neoteleostei</taxon>
        <taxon>Acanthomorphata</taxon>
        <taxon>Carangaria</taxon>
        <taxon>Pleuronectiformes</taxon>
        <taxon>Pleuronectoidei</taxon>
        <taxon>Scophthalmidae</taxon>
        <taxon>Scophthalmus</taxon>
    </lineage>
</organism>
<evidence type="ECO:0000313" key="1">
    <source>
        <dbReference type="EMBL" id="AWP06307.1"/>
    </source>
</evidence>
<name>A0A2U9BQ49_SCOMX</name>
<keyword evidence="2" id="KW-1185">Reference proteome</keyword>
<gene>
    <name evidence="1" type="ORF">SMAX5B_019788</name>
</gene>
<dbReference type="AlphaFoldDB" id="A0A2U9BQ49"/>
<dbReference type="EMBL" id="CP026250">
    <property type="protein sequence ID" value="AWP06307.1"/>
    <property type="molecule type" value="Genomic_DNA"/>
</dbReference>
<accession>A0A2U9BQ49</accession>
<evidence type="ECO:0000313" key="2">
    <source>
        <dbReference type="Proteomes" id="UP000246464"/>
    </source>
</evidence>
<reference evidence="1 2" key="1">
    <citation type="submission" date="2017-12" db="EMBL/GenBank/DDBJ databases">
        <title>Integrating genomic resources of turbot (Scophthalmus maximus) in depth evaluation of genetic and physical mapping variation across individuals.</title>
        <authorList>
            <person name="Martinez P."/>
        </authorList>
    </citation>
    <scope>NUCLEOTIDE SEQUENCE [LARGE SCALE GENOMIC DNA]</scope>
</reference>
<sequence>MQRRGAFLPLDSSPRVVFQGAAAGGRNPPGCSSTDCAEGLTVDFKVKDRRSGPGRYIKKNAAATGAMEHNKAENYEGAETGHALQRVSSFGPLRDCKPLRSDVQMCSVNFSRRGKGSLVCQDLIKHRRSRADSPRRRRVRSH</sequence>